<feature type="domain" description="SUF system FeS cluster assembly SufBD core" evidence="2">
    <location>
        <begin position="198"/>
        <end position="425"/>
    </location>
</feature>
<accession>A0A839HDH0</accession>
<dbReference type="AlphaFoldDB" id="A0A839HDH0"/>
<dbReference type="InterPro" id="IPR037284">
    <property type="entry name" value="SUF_FeS_clus_asmbl_SufBD_sf"/>
</dbReference>
<keyword evidence="5" id="KW-1185">Reference proteome</keyword>
<dbReference type="InterPro" id="IPR055346">
    <property type="entry name" value="Fe-S_cluster_assembly_SufBD"/>
</dbReference>
<evidence type="ECO:0000313" key="5">
    <source>
        <dbReference type="Proteomes" id="UP000548632"/>
    </source>
</evidence>
<evidence type="ECO:0000259" key="2">
    <source>
        <dbReference type="Pfam" id="PF01458"/>
    </source>
</evidence>
<reference evidence="4 5" key="1">
    <citation type="journal article" date="2020" name="Arch. Microbiol.">
        <title>The genome sequence of the giant phototrophic gammaproteobacterium Thiospirillum jenense gives insight into its physiological properties and phylogenetic relationships.</title>
        <authorList>
            <person name="Imhoff J.F."/>
            <person name="Meyer T.E."/>
            <person name="Kyndt J.A."/>
        </authorList>
    </citation>
    <scope>NUCLEOTIDE SEQUENCE [LARGE SCALE GENOMIC DNA]</scope>
    <source>
        <strain evidence="4 5">DSM 216</strain>
    </source>
</reference>
<evidence type="ECO:0000256" key="1">
    <source>
        <dbReference type="ARBA" id="ARBA00043967"/>
    </source>
</evidence>
<name>A0A839HDH0_9GAMM</name>
<dbReference type="Pfam" id="PF01458">
    <property type="entry name" value="SUFBD_core"/>
    <property type="match status" value="1"/>
</dbReference>
<organism evidence="4 5">
    <name type="scientific">Thiospirillum jenense</name>
    <dbReference type="NCBI Taxonomy" id="1653858"/>
    <lineage>
        <taxon>Bacteria</taxon>
        <taxon>Pseudomonadati</taxon>
        <taxon>Pseudomonadota</taxon>
        <taxon>Gammaproteobacteria</taxon>
        <taxon>Chromatiales</taxon>
        <taxon>Chromatiaceae</taxon>
        <taxon>Thiospirillum</taxon>
    </lineage>
</organism>
<proteinExistence type="inferred from homology"/>
<dbReference type="SUPFAM" id="SSF101960">
    <property type="entry name" value="Stabilizer of iron transporter SufD"/>
    <property type="match status" value="1"/>
</dbReference>
<dbReference type="InterPro" id="IPR011542">
    <property type="entry name" value="SUF_FeS_clus_asmbl_SufD"/>
</dbReference>
<dbReference type="InterPro" id="IPR000825">
    <property type="entry name" value="SUF_FeS_clus_asmbl_SufBD_core"/>
</dbReference>
<dbReference type="InterPro" id="IPR045595">
    <property type="entry name" value="SufBD_N"/>
</dbReference>
<comment type="caution">
    <text evidence="4">The sequence shown here is derived from an EMBL/GenBank/DDBJ whole genome shotgun (WGS) entry which is preliminary data.</text>
</comment>
<protein>
    <submittedName>
        <fullName evidence="4">Fe-S cluster assembly protein SufD</fullName>
    </submittedName>
</protein>
<dbReference type="NCBIfam" id="TIGR01981">
    <property type="entry name" value="sufD"/>
    <property type="match status" value="1"/>
</dbReference>
<sequence length="455" mass="49939">MTSVSNSNASIHAMPNTWLSAAPNQLAGNHMTDIKQARSVALKQVLERGLPTVKNEGWRYTSLRSLLAQNFICTPSDDVLTVNEEAHTAIETALQPALETYRVVLINGRYAPQWSYLENLPSGVQIDSLNAVLNQSPARLAAVFTQIADTAHYPFTALNIASCDDGLVILIDDGVTLERPIELLHVSTGSLNQSVTPPMMHPHHCIQLGTGAQAQLIERFVSIENAGVYCTNAVLEIALSPRAVLRHARLQLESLNAFHITGLHLQQAIGSDYSGINIGIGGAWSRTDLITRFIGEQAHCEQRGLYLVGDQQIMDYHLDIAHQVPNCSSQEQFKGILYGQGKAVFDGRILVAANAQQTDANMTNNNLLLSRNAEIDTKPQLEIYADDVKCSHGTTVGQLDPDMLFYLQSRGLTRSQARQMLSLGFAADVLTTLAPEQLHEQVINQIERRLETATF</sequence>
<evidence type="ECO:0000259" key="3">
    <source>
        <dbReference type="Pfam" id="PF19295"/>
    </source>
</evidence>
<dbReference type="GO" id="GO:0016226">
    <property type="term" value="P:iron-sulfur cluster assembly"/>
    <property type="evidence" value="ECO:0007669"/>
    <property type="project" value="InterPro"/>
</dbReference>
<dbReference type="PANTHER" id="PTHR43575:SF1">
    <property type="entry name" value="PROTEIN ABCI7, CHLOROPLASTIC"/>
    <property type="match status" value="1"/>
</dbReference>
<dbReference type="EMBL" id="JABVCQ010000030">
    <property type="protein sequence ID" value="MBB1126943.1"/>
    <property type="molecule type" value="Genomic_DNA"/>
</dbReference>
<comment type="similarity">
    <text evidence="1">Belongs to the iron-sulfur cluster assembly SufBD family.</text>
</comment>
<dbReference type="Proteomes" id="UP000548632">
    <property type="component" value="Unassembled WGS sequence"/>
</dbReference>
<evidence type="ECO:0000313" key="4">
    <source>
        <dbReference type="EMBL" id="MBB1126943.1"/>
    </source>
</evidence>
<feature type="domain" description="SUF system FeS cluster assembly SufBD N-terminal" evidence="3">
    <location>
        <begin position="28"/>
        <end position="182"/>
    </location>
</feature>
<dbReference type="Pfam" id="PF19295">
    <property type="entry name" value="SufBD_N"/>
    <property type="match status" value="1"/>
</dbReference>
<gene>
    <name evidence="4" type="primary">sufD</name>
    <name evidence="4" type="ORF">HUK38_12020</name>
</gene>
<dbReference type="PANTHER" id="PTHR43575">
    <property type="entry name" value="PROTEIN ABCI7, CHLOROPLASTIC"/>
    <property type="match status" value="1"/>
</dbReference>